<name>A0ABX1G208_9MICC</name>
<feature type="transmembrane region" description="Helical" evidence="5">
    <location>
        <begin position="412"/>
        <end position="431"/>
    </location>
</feature>
<organism evidence="7 8">
    <name type="scientific">Paeniglutamicibacter terrestris</name>
    <dbReference type="NCBI Taxonomy" id="2723403"/>
    <lineage>
        <taxon>Bacteria</taxon>
        <taxon>Bacillati</taxon>
        <taxon>Actinomycetota</taxon>
        <taxon>Actinomycetes</taxon>
        <taxon>Micrococcales</taxon>
        <taxon>Micrococcaceae</taxon>
        <taxon>Paeniglutamicibacter</taxon>
    </lineage>
</organism>
<dbReference type="EMBL" id="JAAWVT010000001">
    <property type="protein sequence ID" value="NKG19989.1"/>
    <property type="molecule type" value="Genomic_DNA"/>
</dbReference>
<feature type="domain" description="Major facilitator superfamily (MFS) profile" evidence="6">
    <location>
        <begin position="19"/>
        <end position="436"/>
    </location>
</feature>
<evidence type="ECO:0000256" key="5">
    <source>
        <dbReference type="SAM" id="Phobius"/>
    </source>
</evidence>
<dbReference type="InterPro" id="IPR036259">
    <property type="entry name" value="MFS_trans_sf"/>
</dbReference>
<dbReference type="Gene3D" id="1.20.1250.20">
    <property type="entry name" value="MFS general substrate transporter like domains"/>
    <property type="match status" value="1"/>
</dbReference>
<feature type="transmembrane region" description="Helical" evidence="5">
    <location>
        <begin position="347"/>
        <end position="369"/>
    </location>
</feature>
<comment type="caution">
    <text evidence="7">The sequence shown here is derived from an EMBL/GenBank/DDBJ whole genome shotgun (WGS) entry which is preliminary data.</text>
</comment>
<dbReference type="InterPro" id="IPR020846">
    <property type="entry name" value="MFS_dom"/>
</dbReference>
<feature type="transmembrane region" description="Helical" evidence="5">
    <location>
        <begin position="294"/>
        <end position="315"/>
    </location>
</feature>
<evidence type="ECO:0000256" key="2">
    <source>
        <dbReference type="ARBA" id="ARBA00022692"/>
    </source>
</evidence>
<reference evidence="7 8" key="1">
    <citation type="submission" date="2020-04" db="EMBL/GenBank/DDBJ databases">
        <title>Paeniglutamicibacter sp. ANT13_2, a novel actinomycete isolated from sediment in Antarctica.</title>
        <authorList>
            <person name="Sakdapetsiri C."/>
            <person name="Pinyakong O."/>
        </authorList>
    </citation>
    <scope>NUCLEOTIDE SEQUENCE [LARGE SCALE GENOMIC DNA]</scope>
    <source>
        <strain evidence="7 8">ANT13_2</strain>
    </source>
</reference>
<feature type="transmembrane region" description="Helical" evidence="5">
    <location>
        <begin position="256"/>
        <end position="274"/>
    </location>
</feature>
<protein>
    <submittedName>
        <fullName evidence="7">MFS transporter</fullName>
    </submittedName>
</protein>
<evidence type="ECO:0000313" key="7">
    <source>
        <dbReference type="EMBL" id="NKG19989.1"/>
    </source>
</evidence>
<feature type="transmembrane region" description="Helical" evidence="5">
    <location>
        <begin position="169"/>
        <end position="193"/>
    </location>
</feature>
<keyword evidence="3 5" id="KW-1133">Transmembrane helix</keyword>
<dbReference type="PROSITE" id="PS50850">
    <property type="entry name" value="MFS"/>
    <property type="match status" value="1"/>
</dbReference>
<feature type="transmembrane region" description="Helical" evidence="5">
    <location>
        <begin position="110"/>
        <end position="130"/>
    </location>
</feature>
<gene>
    <name evidence="7" type="ORF">HED64_04585</name>
</gene>
<dbReference type="Pfam" id="PF07690">
    <property type="entry name" value="MFS_1"/>
    <property type="match status" value="1"/>
</dbReference>
<keyword evidence="8" id="KW-1185">Reference proteome</keyword>
<dbReference type="InterPro" id="IPR011701">
    <property type="entry name" value="MFS"/>
</dbReference>
<evidence type="ECO:0000256" key="3">
    <source>
        <dbReference type="ARBA" id="ARBA00022989"/>
    </source>
</evidence>
<dbReference type="PANTHER" id="PTHR23508">
    <property type="entry name" value="CARBOXYLIC ACID TRANSPORTER PROTEIN HOMOLOG"/>
    <property type="match status" value="1"/>
</dbReference>
<feature type="transmembrane region" description="Helical" evidence="5">
    <location>
        <begin position="142"/>
        <end position="163"/>
    </location>
</feature>
<keyword evidence="4 5" id="KW-0472">Membrane</keyword>
<feature type="transmembrane region" description="Helical" evidence="5">
    <location>
        <begin position="381"/>
        <end position="400"/>
    </location>
</feature>
<dbReference type="PROSITE" id="PS00217">
    <property type="entry name" value="SUGAR_TRANSPORT_2"/>
    <property type="match status" value="1"/>
</dbReference>
<dbReference type="SUPFAM" id="SSF103473">
    <property type="entry name" value="MFS general substrate transporter"/>
    <property type="match status" value="1"/>
</dbReference>
<dbReference type="PROSITE" id="PS00216">
    <property type="entry name" value="SUGAR_TRANSPORT_1"/>
    <property type="match status" value="1"/>
</dbReference>
<evidence type="ECO:0000313" key="8">
    <source>
        <dbReference type="Proteomes" id="UP000746595"/>
    </source>
</evidence>
<evidence type="ECO:0000259" key="6">
    <source>
        <dbReference type="PROSITE" id="PS50850"/>
    </source>
</evidence>
<feature type="transmembrane region" description="Helical" evidence="5">
    <location>
        <begin position="86"/>
        <end position="104"/>
    </location>
</feature>
<sequence length="456" mass="47589">MNIRDRIDASPMSPFQWVVVGVCTFLNALDGFDVLAMAFTANRVSTEFGLSGSQLGVLLSAGLLGMAAGSLFLAPFADVFGRRPMLLFTTGLAAAGMFLSSTAHSVTELGLWRVVTGLGVGGILACTNVITSEYSNKRWRGMAVSIYTAGYGVGATLGGMAAVSLQASYGWRAVFVFGGITTTVAFLLLLAVVPESVDFLVTKRPPRAEKRLAALVLKLRLGADTVLLPEVDGRTPVRGVKGQQLTALFAPSNRRATTLIWVAFFATMFGFYFVNSWTPKLLVTAGMSESQGVIGGLMLTLGGTFGSLLFGVLTTKWQARKVLLVFTVLSSITMVVFISAVGILALAFAMGIVVGMLINGCIAGLYTLAPASYAPQTRGTGVGWAIGIGRFGAILAPLAAGSLLDASWTPGQLYLGVGVVVLVAAIAVGFMRSPKGIIPGVSADMHAHETTGSHGQ</sequence>
<evidence type="ECO:0000256" key="4">
    <source>
        <dbReference type="ARBA" id="ARBA00023136"/>
    </source>
</evidence>
<dbReference type="PANTHER" id="PTHR23508:SF10">
    <property type="entry name" value="CARBOXYLIC ACID TRANSPORTER PROTEIN HOMOLOG"/>
    <property type="match status" value="1"/>
</dbReference>
<dbReference type="RefSeq" id="WP_168150869.1">
    <property type="nucleotide sequence ID" value="NZ_JAAWVT010000001.1"/>
</dbReference>
<evidence type="ECO:0000256" key="1">
    <source>
        <dbReference type="ARBA" id="ARBA00004651"/>
    </source>
</evidence>
<dbReference type="Proteomes" id="UP000746595">
    <property type="component" value="Unassembled WGS sequence"/>
</dbReference>
<comment type="subcellular location">
    <subcellularLocation>
        <location evidence="1">Cell membrane</location>
        <topology evidence="1">Multi-pass membrane protein</topology>
    </subcellularLocation>
</comment>
<dbReference type="InterPro" id="IPR005829">
    <property type="entry name" value="Sugar_transporter_CS"/>
</dbReference>
<feature type="transmembrane region" description="Helical" evidence="5">
    <location>
        <begin position="322"/>
        <end position="341"/>
    </location>
</feature>
<keyword evidence="2 5" id="KW-0812">Transmembrane</keyword>
<proteinExistence type="predicted"/>
<accession>A0ABX1G208</accession>
<dbReference type="CDD" id="cd17365">
    <property type="entry name" value="MFS_PcaK_like"/>
    <property type="match status" value="1"/>
</dbReference>
<feature type="transmembrane region" description="Helical" evidence="5">
    <location>
        <begin position="55"/>
        <end position="74"/>
    </location>
</feature>